<feature type="non-terminal residue" evidence="2">
    <location>
        <position position="1"/>
    </location>
</feature>
<proteinExistence type="predicted"/>
<dbReference type="InterPro" id="IPR015928">
    <property type="entry name" value="Aconitase/3IPM_dehydase_swvl"/>
</dbReference>
<dbReference type="Gene3D" id="3.20.19.10">
    <property type="entry name" value="Aconitase, domain 4"/>
    <property type="match status" value="1"/>
</dbReference>
<comment type="caution">
    <text evidence="2">The sequence shown here is derived from an EMBL/GenBank/DDBJ whole genome shotgun (WGS) entry which is preliminary data.</text>
</comment>
<gene>
    <name evidence="2" type="ORF">S01H1_12461</name>
</gene>
<name>X0SX32_9ZZZZ</name>
<accession>X0SX32</accession>
<organism evidence="2">
    <name type="scientific">marine sediment metagenome</name>
    <dbReference type="NCBI Taxonomy" id="412755"/>
    <lineage>
        <taxon>unclassified sequences</taxon>
        <taxon>metagenomes</taxon>
        <taxon>ecological metagenomes</taxon>
    </lineage>
</organism>
<dbReference type="GO" id="GO:0003994">
    <property type="term" value="F:aconitate hydratase activity"/>
    <property type="evidence" value="ECO:0007669"/>
    <property type="project" value="TreeGrafter"/>
</dbReference>
<dbReference type="SUPFAM" id="SSF52016">
    <property type="entry name" value="LeuD/IlvD-like"/>
    <property type="match status" value="1"/>
</dbReference>
<evidence type="ECO:0000313" key="2">
    <source>
        <dbReference type="EMBL" id="GAF68370.1"/>
    </source>
</evidence>
<dbReference type="PANTHER" id="PTHR43160:SF4">
    <property type="entry name" value="ACONITATE HYDRATASE B"/>
    <property type="match status" value="1"/>
</dbReference>
<dbReference type="InterPro" id="IPR000573">
    <property type="entry name" value="AconitaseA/IPMdHydase_ssu_swvl"/>
</dbReference>
<dbReference type="AlphaFoldDB" id="X0SX32"/>
<dbReference type="GO" id="GO:0006099">
    <property type="term" value="P:tricarboxylic acid cycle"/>
    <property type="evidence" value="ECO:0007669"/>
    <property type="project" value="TreeGrafter"/>
</dbReference>
<sequence length="183" mass="19635">RLAGPVALAVGDKITTDHIMPAGKLTIYRSNVPKYAEYVFCRVDGRFASRCAETRDAGKANFIVGGESYGQGSSREHAALCPRFLGVRAVIAKSIERIHHANLVNFGILPLVFADTADAESVGQGDELDLADLRTTVAERDTVTVRNVTRGAEFETRLNLSPRQRKILLAGGVLNLAGADAKG</sequence>
<dbReference type="PANTHER" id="PTHR43160">
    <property type="entry name" value="ACONITATE HYDRATASE B"/>
    <property type="match status" value="1"/>
</dbReference>
<dbReference type="GO" id="GO:0051539">
    <property type="term" value="F:4 iron, 4 sulfur cluster binding"/>
    <property type="evidence" value="ECO:0007669"/>
    <property type="project" value="TreeGrafter"/>
</dbReference>
<dbReference type="InterPro" id="IPR050926">
    <property type="entry name" value="Aconitase/IPM_isomerase"/>
</dbReference>
<dbReference type="Pfam" id="PF00694">
    <property type="entry name" value="Aconitase_C"/>
    <property type="match status" value="1"/>
</dbReference>
<dbReference type="GO" id="GO:0005829">
    <property type="term" value="C:cytosol"/>
    <property type="evidence" value="ECO:0007669"/>
    <property type="project" value="TreeGrafter"/>
</dbReference>
<feature type="domain" description="Aconitase A/isopropylmalate dehydratase small subunit swivel" evidence="1">
    <location>
        <begin position="52"/>
        <end position="115"/>
    </location>
</feature>
<evidence type="ECO:0000259" key="1">
    <source>
        <dbReference type="Pfam" id="PF00694"/>
    </source>
</evidence>
<protein>
    <recommendedName>
        <fullName evidence="1">Aconitase A/isopropylmalate dehydratase small subunit swivel domain-containing protein</fullName>
    </recommendedName>
</protein>
<reference evidence="2" key="1">
    <citation type="journal article" date="2014" name="Front. Microbiol.">
        <title>High frequency of phylogenetically diverse reductive dehalogenase-homologous genes in deep subseafloor sedimentary metagenomes.</title>
        <authorList>
            <person name="Kawai M."/>
            <person name="Futagami T."/>
            <person name="Toyoda A."/>
            <person name="Takaki Y."/>
            <person name="Nishi S."/>
            <person name="Hori S."/>
            <person name="Arai W."/>
            <person name="Tsubouchi T."/>
            <person name="Morono Y."/>
            <person name="Uchiyama I."/>
            <person name="Ito T."/>
            <person name="Fujiyama A."/>
            <person name="Inagaki F."/>
            <person name="Takami H."/>
        </authorList>
    </citation>
    <scope>NUCLEOTIDE SEQUENCE</scope>
    <source>
        <strain evidence="2">Expedition CK06-06</strain>
    </source>
</reference>
<dbReference type="EMBL" id="BARS01006395">
    <property type="protein sequence ID" value="GAF68370.1"/>
    <property type="molecule type" value="Genomic_DNA"/>
</dbReference>